<keyword evidence="6 7" id="KW-0472">Membrane</keyword>
<evidence type="ECO:0000256" key="7">
    <source>
        <dbReference type="SAM" id="Phobius"/>
    </source>
</evidence>
<feature type="transmembrane region" description="Helical" evidence="7">
    <location>
        <begin position="76"/>
        <end position="94"/>
    </location>
</feature>
<feature type="transmembrane region" description="Helical" evidence="7">
    <location>
        <begin position="273"/>
        <end position="292"/>
    </location>
</feature>
<protein>
    <submittedName>
        <fullName evidence="9">MFS transporter</fullName>
    </submittedName>
</protein>
<keyword evidence="4 7" id="KW-0812">Transmembrane</keyword>
<feature type="transmembrane region" description="Helical" evidence="7">
    <location>
        <begin position="298"/>
        <end position="318"/>
    </location>
</feature>
<dbReference type="InterPro" id="IPR050171">
    <property type="entry name" value="MFS_Transporters"/>
</dbReference>
<feature type="transmembrane region" description="Helical" evidence="7">
    <location>
        <begin position="246"/>
        <end position="266"/>
    </location>
</feature>
<evidence type="ECO:0000313" key="9">
    <source>
        <dbReference type="EMBL" id="QIO04663.1"/>
    </source>
</evidence>
<proteinExistence type="predicted"/>
<dbReference type="GO" id="GO:0022857">
    <property type="term" value="F:transmembrane transporter activity"/>
    <property type="evidence" value="ECO:0007669"/>
    <property type="project" value="InterPro"/>
</dbReference>
<dbReference type="SUPFAM" id="SSF103473">
    <property type="entry name" value="MFS general substrate transporter"/>
    <property type="match status" value="1"/>
</dbReference>
<feature type="domain" description="Major facilitator superfamily (MFS) profile" evidence="8">
    <location>
        <begin position="9"/>
        <end position="388"/>
    </location>
</feature>
<feature type="transmembrane region" description="Helical" evidence="7">
    <location>
        <begin position="160"/>
        <end position="181"/>
    </location>
</feature>
<evidence type="ECO:0000259" key="8">
    <source>
        <dbReference type="PROSITE" id="PS50850"/>
    </source>
</evidence>
<dbReference type="EMBL" id="CP049801">
    <property type="protein sequence ID" value="QIO04663.1"/>
    <property type="molecule type" value="Genomic_DNA"/>
</dbReference>
<dbReference type="RefSeq" id="WP_166221440.1">
    <property type="nucleotide sequence ID" value="NZ_CP049801.1"/>
</dbReference>
<evidence type="ECO:0000313" key="10">
    <source>
        <dbReference type="Proteomes" id="UP000502297"/>
    </source>
</evidence>
<dbReference type="GO" id="GO:0005886">
    <property type="term" value="C:plasma membrane"/>
    <property type="evidence" value="ECO:0007669"/>
    <property type="project" value="UniProtKB-SubCell"/>
</dbReference>
<sequence length="454" mass="49310">MMNALERRSTFALSSIFALRMLGLFMIVPVFSVAGQSYQYATPALIGLAVGVYGLSQAILQIPFSLIADRFSRKPLIVLGLLLFALGGAVAAMSDSIYGVIIGRAIAGGGAVSAVVMALLADVTREENRTKAMAIMGMSIGLSFVVAFSLGPWLTSLVGISGLFWVTTCMGLLAILMLFLVPSTTRHHKNFQQGYLTQLKQVLKMRDLNRLHVSVFALHLLLTAMFIYVPSQLIDFAKIPLSQHGLVYLPLLVISLFFAFPSIILAEKYRKMRGIFLTAIGGIIAGLLILIFGYQSKYILLLGLGLFFIAFNVMEALLPSWLSKAAPIQSKATAMGVNASGQFLGAFCGGILGGQLIMLNNTALGWGILTAIAIVWLLISFGLSQPRYLSSLVFKLPELKETDEWTSQLLSIRGIEEVVVMSDQQVAYVKVDKQQIDDAARQHLSHLLGKEVAI</sequence>
<keyword evidence="10" id="KW-1185">Reference proteome</keyword>
<evidence type="ECO:0000256" key="3">
    <source>
        <dbReference type="ARBA" id="ARBA00022475"/>
    </source>
</evidence>
<feature type="transmembrane region" description="Helical" evidence="7">
    <location>
        <begin position="40"/>
        <end position="64"/>
    </location>
</feature>
<dbReference type="CDD" id="cd17472">
    <property type="entry name" value="MFS_YajR_like"/>
    <property type="match status" value="1"/>
</dbReference>
<dbReference type="InterPro" id="IPR036259">
    <property type="entry name" value="MFS_trans_sf"/>
</dbReference>
<keyword evidence="2" id="KW-0813">Transport</keyword>
<feature type="transmembrane region" description="Helical" evidence="7">
    <location>
        <begin position="12"/>
        <end position="34"/>
    </location>
</feature>
<feature type="transmembrane region" description="Helical" evidence="7">
    <location>
        <begin position="133"/>
        <end position="154"/>
    </location>
</feature>
<feature type="transmembrane region" description="Helical" evidence="7">
    <location>
        <begin position="213"/>
        <end position="234"/>
    </location>
</feature>
<dbReference type="Gene3D" id="1.20.1250.20">
    <property type="entry name" value="MFS general substrate transporter like domains"/>
    <property type="match status" value="1"/>
</dbReference>
<dbReference type="InterPro" id="IPR011701">
    <property type="entry name" value="MFS"/>
</dbReference>
<reference evidence="9 10" key="1">
    <citation type="submission" date="2020-03" db="EMBL/GenBank/DDBJ databases">
        <authorList>
            <person name="Zhu W."/>
        </authorList>
    </citation>
    <scope>NUCLEOTIDE SEQUENCE [LARGE SCALE GENOMIC DNA]</scope>
    <source>
        <strain evidence="9 10">323-1</strain>
    </source>
</reference>
<evidence type="ECO:0000256" key="5">
    <source>
        <dbReference type="ARBA" id="ARBA00022989"/>
    </source>
</evidence>
<dbReference type="InterPro" id="IPR020846">
    <property type="entry name" value="MFS_dom"/>
</dbReference>
<dbReference type="Gene3D" id="3.30.70.100">
    <property type="match status" value="1"/>
</dbReference>
<evidence type="ECO:0000256" key="4">
    <source>
        <dbReference type="ARBA" id="ARBA00022692"/>
    </source>
</evidence>
<feature type="transmembrane region" description="Helical" evidence="7">
    <location>
        <begin position="339"/>
        <end position="358"/>
    </location>
</feature>
<dbReference type="AlphaFoldDB" id="A0A6G8RSG8"/>
<comment type="subcellular location">
    <subcellularLocation>
        <location evidence="1">Cell membrane</location>
        <topology evidence="1">Multi-pass membrane protein</topology>
    </subcellularLocation>
</comment>
<evidence type="ECO:0000256" key="6">
    <source>
        <dbReference type="ARBA" id="ARBA00023136"/>
    </source>
</evidence>
<dbReference type="PROSITE" id="PS50850">
    <property type="entry name" value="MFS"/>
    <property type="match status" value="1"/>
</dbReference>
<evidence type="ECO:0000256" key="2">
    <source>
        <dbReference type="ARBA" id="ARBA00022448"/>
    </source>
</evidence>
<feature type="transmembrane region" description="Helical" evidence="7">
    <location>
        <begin position="100"/>
        <end position="121"/>
    </location>
</feature>
<feature type="transmembrane region" description="Helical" evidence="7">
    <location>
        <begin position="364"/>
        <end position="383"/>
    </location>
</feature>
<dbReference type="Proteomes" id="UP000502297">
    <property type="component" value="Chromosome"/>
</dbReference>
<keyword evidence="3" id="KW-1003">Cell membrane</keyword>
<dbReference type="KEGG" id="asha:G8E00_01155"/>
<evidence type="ECO:0000256" key="1">
    <source>
        <dbReference type="ARBA" id="ARBA00004651"/>
    </source>
</evidence>
<keyword evidence="5 7" id="KW-1133">Transmembrane helix</keyword>
<dbReference type="PANTHER" id="PTHR23517">
    <property type="entry name" value="RESISTANCE PROTEIN MDTM, PUTATIVE-RELATED-RELATED"/>
    <property type="match status" value="1"/>
</dbReference>
<gene>
    <name evidence="9" type="ORF">G8E00_01155</name>
</gene>
<name>A0A6G8RSG8_9GAMM</name>
<dbReference type="PANTHER" id="PTHR23517:SF2">
    <property type="entry name" value="MULTIDRUG RESISTANCE PROTEIN MDTH"/>
    <property type="match status" value="1"/>
</dbReference>
<organism evidence="9 10">
    <name type="scientific">Acinetobacter shaoyimingii</name>
    <dbReference type="NCBI Taxonomy" id="2715164"/>
    <lineage>
        <taxon>Bacteria</taxon>
        <taxon>Pseudomonadati</taxon>
        <taxon>Pseudomonadota</taxon>
        <taxon>Gammaproteobacteria</taxon>
        <taxon>Moraxellales</taxon>
        <taxon>Moraxellaceae</taxon>
        <taxon>Acinetobacter</taxon>
    </lineage>
</organism>
<dbReference type="Pfam" id="PF07690">
    <property type="entry name" value="MFS_1"/>
    <property type="match status" value="1"/>
</dbReference>
<accession>A0A6G8RSG8</accession>